<dbReference type="EMBL" id="CAOS01000007">
    <property type="protein sequence ID" value="CCO07874.1"/>
    <property type="molecule type" value="Genomic_DNA"/>
</dbReference>
<dbReference type="GO" id="GO:0006260">
    <property type="term" value="P:DNA replication"/>
    <property type="evidence" value="ECO:0007669"/>
    <property type="project" value="TreeGrafter"/>
</dbReference>
<dbReference type="InterPro" id="IPR047661">
    <property type="entry name" value="IstB"/>
</dbReference>
<dbReference type="InterPro" id="IPR003593">
    <property type="entry name" value="AAA+_ATPase"/>
</dbReference>
<dbReference type="Gene3D" id="3.40.50.300">
    <property type="entry name" value="P-loop containing nucleotide triphosphate hydrolases"/>
    <property type="match status" value="1"/>
</dbReference>
<dbReference type="InterPro" id="IPR027417">
    <property type="entry name" value="P-loop_NTPase"/>
</dbReference>
<dbReference type="Pfam" id="PF01695">
    <property type="entry name" value="IstB_IS21"/>
    <property type="match status" value="1"/>
</dbReference>
<evidence type="ECO:0000256" key="1">
    <source>
        <dbReference type="ARBA" id="ARBA00008059"/>
    </source>
</evidence>
<dbReference type="SMART" id="SM00382">
    <property type="entry name" value="AAA"/>
    <property type="match status" value="1"/>
</dbReference>
<dbReference type="NCBIfam" id="NF038214">
    <property type="entry name" value="IS21_help_AAA"/>
    <property type="match status" value="1"/>
</dbReference>
<dbReference type="PANTHER" id="PTHR30050">
    <property type="entry name" value="CHROMOSOMAL REPLICATION INITIATOR PROTEIN DNAA"/>
    <property type="match status" value="1"/>
</dbReference>
<name>K8DYI4_9FIRM</name>
<dbReference type="eggNOG" id="COG1484">
    <property type="taxonomic scope" value="Bacteria"/>
</dbReference>
<dbReference type="GO" id="GO:0005524">
    <property type="term" value="F:ATP binding"/>
    <property type="evidence" value="ECO:0007669"/>
    <property type="project" value="UniProtKB-KW"/>
</dbReference>
<keyword evidence="2" id="KW-0547">Nucleotide-binding</keyword>
<dbReference type="CDD" id="cd00009">
    <property type="entry name" value="AAA"/>
    <property type="match status" value="1"/>
</dbReference>
<reference evidence="5 6" key="1">
    <citation type="journal article" date="2013" name="Genome Announc.">
        <title>Genome Sequence of the Sulfate-Reducing Bacterium Desulfotomaculum hydrothermale Lam5(T).</title>
        <authorList>
            <person name="Amin O."/>
            <person name="Fardeau M.L."/>
            <person name="Valette O."/>
            <person name="Hirschler-Rea A."/>
            <person name="Barbe V."/>
            <person name="Medigue C."/>
            <person name="Vacherie B."/>
            <person name="Ollivier B."/>
            <person name="Bertin P.N."/>
            <person name="Dolla A."/>
        </authorList>
    </citation>
    <scope>NUCLEOTIDE SEQUENCE [LARGE SCALE GENOMIC DNA]</scope>
    <source>
        <strain evidence="6">Lam5 / DSM 18033</strain>
    </source>
</reference>
<dbReference type="PANTHER" id="PTHR30050:SF4">
    <property type="entry name" value="ATP-BINDING PROTEIN RV3427C IN INSERTION SEQUENCE-RELATED"/>
    <property type="match status" value="1"/>
</dbReference>
<evidence type="ECO:0000313" key="6">
    <source>
        <dbReference type="Proteomes" id="UP000009315"/>
    </source>
</evidence>
<dbReference type="PRINTS" id="PR00300">
    <property type="entry name" value="CLPPROTEASEA"/>
</dbReference>
<dbReference type="AlphaFoldDB" id="K8DYI4"/>
<evidence type="ECO:0000256" key="3">
    <source>
        <dbReference type="ARBA" id="ARBA00022840"/>
    </source>
</evidence>
<proteinExistence type="inferred from homology"/>
<dbReference type="RefSeq" id="WP_008410967.1">
    <property type="nucleotide sequence ID" value="NZ_CAOS01000007.1"/>
</dbReference>
<accession>K8DYI4</accession>
<dbReference type="SUPFAM" id="SSF52540">
    <property type="entry name" value="P-loop containing nucleoside triphosphate hydrolases"/>
    <property type="match status" value="1"/>
</dbReference>
<evidence type="ECO:0000256" key="2">
    <source>
        <dbReference type="ARBA" id="ARBA00022741"/>
    </source>
</evidence>
<gene>
    <name evidence="5" type="primary">istB</name>
    <name evidence="5" type="ORF">DESHY_150117</name>
</gene>
<evidence type="ECO:0000313" key="5">
    <source>
        <dbReference type="EMBL" id="CCO07874.1"/>
    </source>
</evidence>
<comment type="caution">
    <text evidence="5">The sequence shown here is derived from an EMBL/GenBank/DDBJ whole genome shotgun (WGS) entry which is preliminary data.</text>
</comment>
<keyword evidence="6" id="KW-1185">Reference proteome</keyword>
<dbReference type="PIRSF" id="PIRSF003073">
    <property type="entry name" value="DNAC_TnpB_IstB"/>
    <property type="match status" value="1"/>
</dbReference>
<dbReference type="InterPro" id="IPR001270">
    <property type="entry name" value="ClpA/B"/>
</dbReference>
<evidence type="ECO:0000259" key="4">
    <source>
        <dbReference type="SMART" id="SM00382"/>
    </source>
</evidence>
<feature type="domain" description="AAA+ ATPase" evidence="4">
    <location>
        <begin position="101"/>
        <end position="233"/>
    </location>
</feature>
<dbReference type="STRING" id="1121428.DESHY_150117"/>
<dbReference type="Proteomes" id="UP000009315">
    <property type="component" value="Unassembled WGS sequence"/>
</dbReference>
<organism evidence="5 6">
    <name type="scientific">Desulforamulus hydrothermalis Lam5 = DSM 18033</name>
    <dbReference type="NCBI Taxonomy" id="1121428"/>
    <lineage>
        <taxon>Bacteria</taxon>
        <taxon>Bacillati</taxon>
        <taxon>Bacillota</taxon>
        <taxon>Clostridia</taxon>
        <taxon>Eubacteriales</taxon>
        <taxon>Peptococcaceae</taxon>
        <taxon>Desulforamulus</taxon>
    </lineage>
</organism>
<dbReference type="InterPro" id="IPR002611">
    <property type="entry name" value="IstB_ATP-bd"/>
</dbReference>
<dbReference type="InterPro" id="IPR028350">
    <property type="entry name" value="DNAC/IstB-like"/>
</dbReference>
<comment type="similarity">
    <text evidence="1">Belongs to the IS21/IS1162 putative ATP-binding protein family.</text>
</comment>
<protein>
    <submittedName>
        <fullName evidence="5">Putative Insertion sequence IS21 ATP-binding protein</fullName>
    </submittedName>
</protein>
<keyword evidence="3 5" id="KW-0067">ATP-binding</keyword>
<sequence length="254" mass="29166">MSNKLTSYLESQMKALKLKGVLTHYQEITEKASQNNLSYKEYLSLLFEEELKRKNEGTVRTKINKARFPYIKTLEEFDFSFQPSLREKEIISLSSLDFIEKKENVIFLGPPGVGKTHLSVALGIKACMAKYRVVFITAQKLMEELMLSSRDGSLMDKLLGYSRLNLLIIDELGYMPVSKEQADLLFRLVSMRYEKGSIILTSNYNFNEWGGIFSDQVVAAAIIDRLVHHARIFYINGTSYRLKGKLKPENNPLK</sequence>